<dbReference type="EMBL" id="PNBA02000010">
    <property type="protein sequence ID" value="KAG6411508.1"/>
    <property type="molecule type" value="Genomic_DNA"/>
</dbReference>
<gene>
    <name evidence="2" type="ORF">SASPL_129591</name>
</gene>
<dbReference type="Pfam" id="PF09713">
    <property type="entry name" value="A_thal_3526"/>
    <property type="match status" value="1"/>
</dbReference>
<feature type="region of interest" description="Disordered" evidence="1">
    <location>
        <begin position="115"/>
        <end position="150"/>
    </location>
</feature>
<dbReference type="NCBIfam" id="TIGR01589">
    <property type="entry name" value="A_thal_3526"/>
    <property type="match status" value="1"/>
</dbReference>
<dbReference type="PANTHER" id="PTHR31871">
    <property type="entry name" value="OS02G0137100 PROTEIN"/>
    <property type="match status" value="1"/>
</dbReference>
<evidence type="ECO:0000256" key="1">
    <source>
        <dbReference type="SAM" id="MobiDB-lite"/>
    </source>
</evidence>
<evidence type="ECO:0000313" key="3">
    <source>
        <dbReference type="Proteomes" id="UP000298416"/>
    </source>
</evidence>
<protein>
    <recommendedName>
        <fullName evidence="4">Angiotensin-converting enzyme 2</fullName>
    </recommendedName>
</protein>
<dbReference type="InterPro" id="IPR006476">
    <property type="entry name" value="CHP01589_pln"/>
</dbReference>
<comment type="caution">
    <text evidence="2">The sequence shown here is derived from an EMBL/GenBank/DDBJ whole genome shotgun (WGS) entry which is preliminary data.</text>
</comment>
<sequence length="327" mass="37214">MVRIQRNAVYEANRAPQARLRGSSAYVLLRFTCGVVQNLIERCLKLYMSHREVVHTLYHQAKIEPGFTELVWQKLEAENQEFFRAYDMKLTVKDQILQFNQLLEKQVEVMQQITQNGSNGSQTQHSTHSNSAYRDPQPHMPSITSENMHHTNGSYSLQQLMQVAANMPRHDGRMDFHPPLAMVQNSNTGAAMQGFNERKIKTEGVHAGNSALTFISKTKYAESHNATRETSITPFNGGESCSQSFNESIMETEMNSFGVEKMTQNFNLTGLTADSYNNTDVLENYSRSPYVGANRIFLDPYIRAENQDYTRTETMSEDSTYKGFGTN</sequence>
<dbReference type="AlphaFoldDB" id="A0A8X8ZNU7"/>
<organism evidence="2">
    <name type="scientific">Salvia splendens</name>
    <name type="common">Scarlet sage</name>
    <dbReference type="NCBI Taxonomy" id="180675"/>
    <lineage>
        <taxon>Eukaryota</taxon>
        <taxon>Viridiplantae</taxon>
        <taxon>Streptophyta</taxon>
        <taxon>Embryophyta</taxon>
        <taxon>Tracheophyta</taxon>
        <taxon>Spermatophyta</taxon>
        <taxon>Magnoliopsida</taxon>
        <taxon>eudicotyledons</taxon>
        <taxon>Gunneridae</taxon>
        <taxon>Pentapetalae</taxon>
        <taxon>asterids</taxon>
        <taxon>lamiids</taxon>
        <taxon>Lamiales</taxon>
        <taxon>Lamiaceae</taxon>
        <taxon>Nepetoideae</taxon>
        <taxon>Mentheae</taxon>
        <taxon>Salviinae</taxon>
        <taxon>Salvia</taxon>
        <taxon>Salvia subgen. Calosphace</taxon>
        <taxon>core Calosphace</taxon>
    </lineage>
</organism>
<reference evidence="2" key="2">
    <citation type="submission" date="2020-08" db="EMBL/GenBank/DDBJ databases">
        <title>Plant Genome Project.</title>
        <authorList>
            <person name="Zhang R.-G."/>
        </authorList>
    </citation>
    <scope>NUCLEOTIDE SEQUENCE</scope>
    <source>
        <strain evidence="2">Huo1</strain>
        <tissue evidence="2">Leaf</tissue>
    </source>
</reference>
<reference evidence="2" key="1">
    <citation type="submission" date="2018-01" db="EMBL/GenBank/DDBJ databases">
        <authorList>
            <person name="Mao J.F."/>
        </authorList>
    </citation>
    <scope>NUCLEOTIDE SEQUENCE</scope>
    <source>
        <strain evidence="2">Huo1</strain>
        <tissue evidence="2">Leaf</tissue>
    </source>
</reference>
<keyword evidence="3" id="KW-1185">Reference proteome</keyword>
<dbReference type="Proteomes" id="UP000298416">
    <property type="component" value="Unassembled WGS sequence"/>
</dbReference>
<dbReference type="PANTHER" id="PTHR31871:SF1">
    <property type="entry name" value="HISTIDINE-TRNA LIGASE"/>
    <property type="match status" value="1"/>
</dbReference>
<name>A0A8X8ZNU7_SALSN</name>
<evidence type="ECO:0008006" key="4">
    <source>
        <dbReference type="Google" id="ProtNLM"/>
    </source>
</evidence>
<feature type="compositionally biased region" description="Polar residues" evidence="1">
    <location>
        <begin position="115"/>
        <end position="132"/>
    </location>
</feature>
<proteinExistence type="predicted"/>
<evidence type="ECO:0000313" key="2">
    <source>
        <dbReference type="EMBL" id="KAG6411508.1"/>
    </source>
</evidence>
<accession>A0A8X8ZNU7</accession>